<comment type="similarity">
    <text evidence="1 8">Belongs to the GreA/GreB family.</text>
</comment>
<evidence type="ECO:0000256" key="1">
    <source>
        <dbReference type="ARBA" id="ARBA00008213"/>
    </source>
</evidence>
<keyword evidence="11" id="KW-0251">Elongation factor</keyword>
<dbReference type="InterPro" id="IPR001437">
    <property type="entry name" value="Tscrpt_elong_fac_GreA/B_C"/>
</dbReference>
<evidence type="ECO:0000256" key="8">
    <source>
        <dbReference type="HAMAP-Rule" id="MF_00105"/>
    </source>
</evidence>
<keyword evidence="5 8" id="KW-0804">Transcription</keyword>
<keyword evidence="3 8" id="KW-0805">Transcription regulation</keyword>
<dbReference type="InterPro" id="IPR028624">
    <property type="entry name" value="Tscrpt_elong_fac_GreA/B"/>
</dbReference>
<dbReference type="InterPro" id="IPR018151">
    <property type="entry name" value="TF_GreA/GreB_CS"/>
</dbReference>
<dbReference type="InterPro" id="IPR036805">
    <property type="entry name" value="Tscrpt_elong_fac_GreA/B_N_sf"/>
</dbReference>
<dbReference type="PANTHER" id="PTHR30437:SF4">
    <property type="entry name" value="TRANSCRIPTION ELONGATION FACTOR GREA"/>
    <property type="match status" value="1"/>
</dbReference>
<evidence type="ECO:0000256" key="2">
    <source>
        <dbReference type="ARBA" id="ARBA00013729"/>
    </source>
</evidence>
<comment type="caution">
    <text evidence="11">The sequence shown here is derived from an EMBL/GenBank/DDBJ whole genome shotgun (WGS) entry which is preliminary data.</text>
</comment>
<keyword evidence="11" id="KW-0648">Protein biosynthesis</keyword>
<dbReference type="InterPro" id="IPR023459">
    <property type="entry name" value="Tscrpt_elong_fac_GreA/B_fam"/>
</dbReference>
<keyword evidence="4 8" id="KW-0238">DNA-binding</keyword>
<dbReference type="SUPFAM" id="SSF46557">
    <property type="entry name" value="GreA transcript cleavage protein, N-terminal domain"/>
    <property type="match status" value="1"/>
</dbReference>
<sequence length="186" mass="20189">MPRDSRIGVFVPVRFTEDDRSEPMSSQPNGAWLTQDAYDRLAKELAELEGPGRTEIAERIAAARDEGDLKENGGYHAAREEQGKMEARIADLQRLLKNAVVGEAPKDDGVVEPGMVVAISMAGKERTFLLGNREIADGDDDLEVYSIESPLGSAIHGSKVGDTVDYTAPTGKSFPIEILRAKPYSA</sequence>
<name>A0ABQ5RFG4_9MICO</name>
<dbReference type="SUPFAM" id="SSF54534">
    <property type="entry name" value="FKBP-like"/>
    <property type="match status" value="1"/>
</dbReference>
<dbReference type="HAMAP" id="MF_00105">
    <property type="entry name" value="GreA_GreB"/>
    <property type="match status" value="1"/>
</dbReference>
<dbReference type="InterPro" id="IPR036953">
    <property type="entry name" value="GreA/GreB_C_sf"/>
</dbReference>
<dbReference type="PROSITE" id="PS00829">
    <property type="entry name" value="GREAB_1"/>
    <property type="match status" value="1"/>
</dbReference>
<evidence type="ECO:0000256" key="5">
    <source>
        <dbReference type="ARBA" id="ARBA00023163"/>
    </source>
</evidence>
<dbReference type="PIRSF" id="PIRSF006092">
    <property type="entry name" value="GreA_GreB"/>
    <property type="match status" value="1"/>
</dbReference>
<proteinExistence type="inferred from homology"/>
<dbReference type="Pfam" id="PF03449">
    <property type="entry name" value="GreA_GreB_N"/>
    <property type="match status" value="1"/>
</dbReference>
<evidence type="ECO:0000256" key="7">
    <source>
        <dbReference type="ARBA" id="ARBA00030776"/>
    </source>
</evidence>
<evidence type="ECO:0000256" key="4">
    <source>
        <dbReference type="ARBA" id="ARBA00023125"/>
    </source>
</evidence>
<reference evidence="11" key="1">
    <citation type="submission" date="2022-12" db="EMBL/GenBank/DDBJ databases">
        <title>Reference genome sequencing for broad-spectrum identification of bacterial and archaeal isolates by mass spectrometry.</title>
        <authorList>
            <person name="Sekiguchi Y."/>
            <person name="Tourlousse D.M."/>
        </authorList>
    </citation>
    <scope>NUCLEOTIDE SEQUENCE</scope>
    <source>
        <strain evidence="11">5-2</strain>
    </source>
</reference>
<accession>A0ABQ5RFG4</accession>
<evidence type="ECO:0000256" key="3">
    <source>
        <dbReference type="ARBA" id="ARBA00023015"/>
    </source>
</evidence>
<dbReference type="PANTHER" id="PTHR30437">
    <property type="entry name" value="TRANSCRIPTION ELONGATION FACTOR GREA"/>
    <property type="match status" value="1"/>
</dbReference>
<dbReference type="Gene3D" id="1.10.287.180">
    <property type="entry name" value="Transcription elongation factor, GreA/GreB, N-terminal domain"/>
    <property type="match status" value="1"/>
</dbReference>
<dbReference type="NCBIfam" id="NF001262">
    <property type="entry name" value="PRK00226.1-3"/>
    <property type="match status" value="1"/>
</dbReference>
<evidence type="ECO:0000256" key="6">
    <source>
        <dbReference type="ARBA" id="ARBA00024916"/>
    </source>
</evidence>
<evidence type="ECO:0000313" key="12">
    <source>
        <dbReference type="Proteomes" id="UP001144451"/>
    </source>
</evidence>
<protein>
    <recommendedName>
        <fullName evidence="2 8">Transcription elongation factor GreA</fullName>
    </recommendedName>
    <alternativeName>
        <fullName evidence="7 8">Transcript cleavage factor GreA</fullName>
    </alternativeName>
</protein>
<evidence type="ECO:0000313" key="11">
    <source>
        <dbReference type="EMBL" id="GLI30635.1"/>
    </source>
</evidence>
<dbReference type="GO" id="GO:0003746">
    <property type="term" value="F:translation elongation factor activity"/>
    <property type="evidence" value="ECO:0007669"/>
    <property type="project" value="UniProtKB-KW"/>
</dbReference>
<dbReference type="Pfam" id="PF01272">
    <property type="entry name" value="GreA_GreB"/>
    <property type="match status" value="1"/>
</dbReference>
<dbReference type="Proteomes" id="UP001144451">
    <property type="component" value="Unassembled WGS sequence"/>
</dbReference>
<feature type="domain" description="Transcription elongation factor GreA/GreB N-terminal" evidence="10">
    <location>
        <begin position="32"/>
        <end position="101"/>
    </location>
</feature>
<feature type="domain" description="Transcription elongation factor GreA/GreB C-terminal" evidence="9">
    <location>
        <begin position="107"/>
        <end position="181"/>
    </location>
</feature>
<keyword evidence="12" id="KW-1185">Reference proteome</keyword>
<evidence type="ECO:0000259" key="9">
    <source>
        <dbReference type="Pfam" id="PF01272"/>
    </source>
</evidence>
<dbReference type="EMBL" id="BSDQ01000001">
    <property type="protein sequence ID" value="GLI30635.1"/>
    <property type="molecule type" value="Genomic_DNA"/>
</dbReference>
<organism evidence="11 12">
    <name type="scientific">Brachybacterium conglomeratum</name>
    <dbReference type="NCBI Taxonomy" id="47846"/>
    <lineage>
        <taxon>Bacteria</taxon>
        <taxon>Bacillati</taxon>
        <taxon>Actinomycetota</taxon>
        <taxon>Actinomycetes</taxon>
        <taxon>Micrococcales</taxon>
        <taxon>Dermabacteraceae</taxon>
        <taxon>Brachybacterium</taxon>
    </lineage>
</organism>
<dbReference type="InterPro" id="IPR022691">
    <property type="entry name" value="Tscrpt_elong_fac_GreA/B_N"/>
</dbReference>
<evidence type="ECO:0000259" key="10">
    <source>
        <dbReference type="Pfam" id="PF03449"/>
    </source>
</evidence>
<gene>
    <name evidence="8 11" type="primary">greA</name>
    <name evidence="11" type="ORF">BCONGLO52_14760</name>
</gene>
<dbReference type="Gene3D" id="3.10.50.30">
    <property type="entry name" value="Transcription elongation factor, GreA/GreB, C-terminal domain"/>
    <property type="match status" value="1"/>
</dbReference>
<comment type="function">
    <text evidence="6 8">Necessary for efficient RNA polymerase transcription elongation past template-encoded arresting sites. The arresting sites in DNA have the property of trapping a certain fraction of elongating RNA polymerases that pass through, resulting in locked ternary complexes. Cleavage of the nascent transcript by cleavage factors such as GreA or GreB allows the resumption of elongation from the new 3'terminus. GreA releases sequences of 2 to 3 nucleotides.</text>
</comment>